<proteinExistence type="predicted"/>
<accession>A0A8X6JM47</accession>
<dbReference type="Proteomes" id="UP000887013">
    <property type="component" value="Unassembled WGS sequence"/>
</dbReference>
<name>A0A8X6JM47_NEPPI</name>
<reference evidence="1" key="1">
    <citation type="submission" date="2020-08" db="EMBL/GenBank/DDBJ databases">
        <title>Multicomponent nature underlies the extraordinary mechanical properties of spider dragline silk.</title>
        <authorList>
            <person name="Kono N."/>
            <person name="Nakamura H."/>
            <person name="Mori M."/>
            <person name="Yoshida Y."/>
            <person name="Ohtoshi R."/>
            <person name="Malay A.D."/>
            <person name="Moran D.A.P."/>
            <person name="Tomita M."/>
            <person name="Numata K."/>
            <person name="Arakawa K."/>
        </authorList>
    </citation>
    <scope>NUCLEOTIDE SEQUENCE</scope>
</reference>
<comment type="caution">
    <text evidence="1">The sequence shown here is derived from an EMBL/GenBank/DDBJ whole genome shotgun (WGS) entry which is preliminary data.</text>
</comment>
<evidence type="ECO:0000313" key="2">
    <source>
        <dbReference type="Proteomes" id="UP000887013"/>
    </source>
</evidence>
<evidence type="ECO:0000313" key="1">
    <source>
        <dbReference type="EMBL" id="GFS43197.1"/>
    </source>
</evidence>
<dbReference type="EMBL" id="BMAW01044174">
    <property type="protein sequence ID" value="GFS43197.1"/>
    <property type="molecule type" value="Genomic_DNA"/>
</dbReference>
<protein>
    <submittedName>
        <fullName evidence="1">Uncharacterized protein</fullName>
    </submittedName>
</protein>
<sequence>MISQVRISWKNWNCIDSVSQYSKGISLSVRRPSLKSVPPQIKDLEVAGSLPVLIKQCLYSSCNRITKSYSSAAGYRSLQGLPLNLIYRVLFAFFSTCAE</sequence>
<gene>
    <name evidence="1" type="ORF">NPIL_699981</name>
</gene>
<organism evidence="1 2">
    <name type="scientific">Nephila pilipes</name>
    <name type="common">Giant wood spider</name>
    <name type="synonym">Nephila maculata</name>
    <dbReference type="NCBI Taxonomy" id="299642"/>
    <lineage>
        <taxon>Eukaryota</taxon>
        <taxon>Metazoa</taxon>
        <taxon>Ecdysozoa</taxon>
        <taxon>Arthropoda</taxon>
        <taxon>Chelicerata</taxon>
        <taxon>Arachnida</taxon>
        <taxon>Araneae</taxon>
        <taxon>Araneomorphae</taxon>
        <taxon>Entelegynae</taxon>
        <taxon>Araneoidea</taxon>
        <taxon>Nephilidae</taxon>
        <taxon>Nephila</taxon>
    </lineage>
</organism>
<keyword evidence="2" id="KW-1185">Reference proteome</keyword>
<dbReference type="AlphaFoldDB" id="A0A8X6JM47"/>